<dbReference type="Gene3D" id="3.30.429.10">
    <property type="entry name" value="Macrophage Migration Inhibitory Factor"/>
    <property type="match status" value="1"/>
</dbReference>
<keyword evidence="2" id="KW-0202">Cytokine</keyword>
<accession>A0A1T2L8Z3</accession>
<proteinExistence type="predicted"/>
<evidence type="ECO:0000256" key="6">
    <source>
        <dbReference type="ARBA" id="ARBA00036823"/>
    </source>
</evidence>
<dbReference type="Proteomes" id="UP000191110">
    <property type="component" value="Unassembled WGS sequence"/>
</dbReference>
<dbReference type="GO" id="GO:0004167">
    <property type="term" value="F:dopachrome isomerase activity"/>
    <property type="evidence" value="ECO:0007669"/>
    <property type="project" value="UniProtKB-EC"/>
</dbReference>
<dbReference type="EC" id="5.3.2.1" evidence="8"/>
<sequence length="114" mass="12808">MPYLKIQTNVELIPTSRADTMKRISAHIAELLGKPERYVMMALQDGTSMLFDGSDDPVAFLELKSLGLPEERSAEFSEGLCALIASEFEIATDRIYIEFASPERHMFGWNSATF</sequence>
<evidence type="ECO:0000256" key="10">
    <source>
        <dbReference type="ARBA" id="ARBA00041912"/>
    </source>
</evidence>
<evidence type="ECO:0000256" key="3">
    <source>
        <dbReference type="ARBA" id="ARBA00022525"/>
    </source>
</evidence>
<evidence type="ECO:0000256" key="11">
    <source>
        <dbReference type="ARBA" id="ARBA00042730"/>
    </source>
</evidence>
<organism evidence="12 13">
    <name type="scientific">Solemya pervernicosa gill symbiont</name>
    <dbReference type="NCBI Taxonomy" id="642797"/>
    <lineage>
        <taxon>Bacteria</taxon>
        <taxon>Pseudomonadati</taxon>
        <taxon>Pseudomonadota</taxon>
        <taxon>Gammaproteobacteria</taxon>
        <taxon>sulfur-oxidizing symbionts</taxon>
    </lineage>
</organism>
<evidence type="ECO:0000256" key="8">
    <source>
        <dbReference type="ARBA" id="ARBA00039086"/>
    </source>
</evidence>
<dbReference type="InterPro" id="IPR001398">
    <property type="entry name" value="Macrophage_inhib_fac"/>
</dbReference>
<keyword evidence="13" id="KW-1185">Reference proteome</keyword>
<protein>
    <recommendedName>
        <fullName evidence="11">L-dopachrome isomerase</fullName>
        <ecNumber evidence="8">5.3.2.1</ecNumber>
        <ecNumber evidence="7">5.3.3.12</ecNumber>
    </recommendedName>
    <alternativeName>
        <fullName evidence="9">L-dopachrome tautomerase</fullName>
    </alternativeName>
    <alternativeName>
        <fullName evidence="10">Phenylpyruvate tautomerase</fullName>
    </alternativeName>
</protein>
<comment type="caution">
    <text evidence="12">The sequence shown here is derived from an EMBL/GenBank/DDBJ whole genome shotgun (WGS) entry which is preliminary data.</text>
</comment>
<dbReference type="GO" id="GO:0005615">
    <property type="term" value="C:extracellular space"/>
    <property type="evidence" value="ECO:0007669"/>
    <property type="project" value="UniProtKB-KW"/>
</dbReference>
<keyword evidence="3" id="KW-0964">Secreted</keyword>
<evidence type="ECO:0000313" key="13">
    <source>
        <dbReference type="Proteomes" id="UP000191110"/>
    </source>
</evidence>
<evidence type="ECO:0000313" key="12">
    <source>
        <dbReference type="EMBL" id="OOZ41406.1"/>
    </source>
</evidence>
<dbReference type="AlphaFoldDB" id="A0A1T2L8Z3"/>
<dbReference type="GO" id="GO:0005125">
    <property type="term" value="F:cytokine activity"/>
    <property type="evidence" value="ECO:0007669"/>
    <property type="project" value="UniProtKB-KW"/>
</dbReference>
<dbReference type="EMBL" id="MPRL01000010">
    <property type="protein sequence ID" value="OOZ41406.1"/>
    <property type="molecule type" value="Genomic_DNA"/>
</dbReference>
<dbReference type="GO" id="GO:0050178">
    <property type="term" value="F:phenylpyruvate tautomerase activity"/>
    <property type="evidence" value="ECO:0007669"/>
    <property type="project" value="UniProtKB-EC"/>
</dbReference>
<dbReference type="OrthoDB" id="5769863at2"/>
<dbReference type="RefSeq" id="WP_078482782.1">
    <property type="nucleotide sequence ID" value="NZ_MPRL01000010.1"/>
</dbReference>
<dbReference type="SUPFAM" id="SSF55331">
    <property type="entry name" value="Tautomerase/MIF"/>
    <property type="match status" value="1"/>
</dbReference>
<evidence type="ECO:0000256" key="9">
    <source>
        <dbReference type="ARBA" id="ARBA00041631"/>
    </source>
</evidence>
<dbReference type="InterPro" id="IPR014347">
    <property type="entry name" value="Tautomerase/MIF_sf"/>
</dbReference>
<name>A0A1T2L8Z3_9GAMM</name>
<keyword evidence="4" id="KW-0413">Isomerase</keyword>
<dbReference type="PANTHER" id="PTHR11954:SF6">
    <property type="entry name" value="MACROPHAGE MIGRATION INHIBITORY FACTOR"/>
    <property type="match status" value="1"/>
</dbReference>
<dbReference type="PANTHER" id="PTHR11954">
    <property type="entry name" value="D-DOPACHROME DECARBOXYLASE"/>
    <property type="match status" value="1"/>
</dbReference>
<reference evidence="12 13" key="1">
    <citation type="submission" date="2016-11" db="EMBL/GenBank/DDBJ databases">
        <title>Mixed transmission modes and dynamic genome evolution in an obligate animal-bacterial symbiosis.</title>
        <authorList>
            <person name="Russell S.L."/>
            <person name="Corbett-Detig R.B."/>
            <person name="Cavanaugh C.M."/>
        </authorList>
    </citation>
    <scope>NUCLEOTIDE SEQUENCE [LARGE SCALE GENOMIC DNA]</scope>
    <source>
        <strain evidence="12">Sveles-Q1</strain>
    </source>
</reference>
<comment type="subcellular location">
    <subcellularLocation>
        <location evidence="1">Secreted</location>
    </subcellularLocation>
</comment>
<dbReference type="Pfam" id="PF01187">
    <property type="entry name" value="MIF"/>
    <property type="match status" value="1"/>
</dbReference>
<dbReference type="EC" id="5.3.3.12" evidence="7"/>
<comment type="catalytic activity">
    <reaction evidence="5">
        <text>3-phenylpyruvate = enol-phenylpyruvate</text>
        <dbReference type="Rhea" id="RHEA:17097"/>
        <dbReference type="ChEBI" id="CHEBI:16815"/>
        <dbReference type="ChEBI" id="CHEBI:18005"/>
        <dbReference type="EC" id="5.3.2.1"/>
    </reaction>
</comment>
<evidence type="ECO:0000256" key="5">
    <source>
        <dbReference type="ARBA" id="ARBA00036735"/>
    </source>
</evidence>
<evidence type="ECO:0000256" key="7">
    <source>
        <dbReference type="ARBA" id="ARBA00038932"/>
    </source>
</evidence>
<evidence type="ECO:0000256" key="4">
    <source>
        <dbReference type="ARBA" id="ARBA00023235"/>
    </source>
</evidence>
<evidence type="ECO:0000256" key="1">
    <source>
        <dbReference type="ARBA" id="ARBA00004613"/>
    </source>
</evidence>
<comment type="catalytic activity">
    <reaction evidence="6">
        <text>L-dopachrome = 5,6-dihydroxyindole-2-carboxylate</text>
        <dbReference type="Rhea" id="RHEA:13041"/>
        <dbReference type="ChEBI" id="CHEBI:16875"/>
        <dbReference type="ChEBI" id="CHEBI:57509"/>
        <dbReference type="EC" id="5.3.3.12"/>
    </reaction>
</comment>
<gene>
    <name evidence="12" type="ORF">BOW53_03935</name>
</gene>
<evidence type="ECO:0000256" key="2">
    <source>
        <dbReference type="ARBA" id="ARBA00022514"/>
    </source>
</evidence>